<organism evidence="2 3">
    <name type="scientific">Ancylostoma duodenale</name>
    <dbReference type="NCBI Taxonomy" id="51022"/>
    <lineage>
        <taxon>Eukaryota</taxon>
        <taxon>Metazoa</taxon>
        <taxon>Ecdysozoa</taxon>
        <taxon>Nematoda</taxon>
        <taxon>Chromadorea</taxon>
        <taxon>Rhabditida</taxon>
        <taxon>Rhabditina</taxon>
        <taxon>Rhabditomorpha</taxon>
        <taxon>Strongyloidea</taxon>
        <taxon>Ancylostomatidae</taxon>
        <taxon>Ancylostomatinae</taxon>
        <taxon>Ancylostoma</taxon>
    </lineage>
</organism>
<evidence type="ECO:0000313" key="3">
    <source>
        <dbReference type="Proteomes" id="UP000054047"/>
    </source>
</evidence>
<protein>
    <submittedName>
        <fullName evidence="2">Uncharacterized protein</fullName>
    </submittedName>
</protein>
<keyword evidence="3" id="KW-1185">Reference proteome</keyword>
<dbReference type="EMBL" id="KN727945">
    <property type="protein sequence ID" value="KIH64666.1"/>
    <property type="molecule type" value="Genomic_DNA"/>
</dbReference>
<accession>A0A0C2H5G0</accession>
<dbReference type="Proteomes" id="UP000054047">
    <property type="component" value="Unassembled WGS sequence"/>
</dbReference>
<evidence type="ECO:0000313" key="2">
    <source>
        <dbReference type="EMBL" id="KIH64666.1"/>
    </source>
</evidence>
<dbReference type="AlphaFoldDB" id="A0A0C2H5G0"/>
<proteinExistence type="predicted"/>
<evidence type="ECO:0000256" key="1">
    <source>
        <dbReference type="SAM" id="MobiDB-lite"/>
    </source>
</evidence>
<name>A0A0C2H5G0_9BILA</name>
<gene>
    <name evidence="2" type="ORF">ANCDUO_05020</name>
</gene>
<feature type="region of interest" description="Disordered" evidence="1">
    <location>
        <begin position="45"/>
        <end position="76"/>
    </location>
</feature>
<sequence>MNISSLTANPCEQSGISNSSNRYIIPLSSVSTTVDIAPALIMPSTRKTTSSRAATNSKTTRVNPISSTTSSIAAASPESAKKEVTLRLRSVLTDEAPEALPLLDQLLDLLRLDPREIVDSEKKARSIVIACVAEAEGELVPVDRQAHIEAMTSRVLSALGVDAPI</sequence>
<reference evidence="2 3" key="1">
    <citation type="submission" date="2013-12" db="EMBL/GenBank/DDBJ databases">
        <title>Draft genome of the parsitic nematode Ancylostoma duodenale.</title>
        <authorList>
            <person name="Mitreva M."/>
        </authorList>
    </citation>
    <scope>NUCLEOTIDE SEQUENCE [LARGE SCALE GENOMIC DNA]</scope>
    <source>
        <strain evidence="2 3">Zhejiang</strain>
    </source>
</reference>